<dbReference type="PANTHER" id="PTHR14369:SF0">
    <property type="entry name" value="SURFEIT LOCUS PROTEIN 6"/>
    <property type="match status" value="1"/>
</dbReference>
<dbReference type="GO" id="GO:0003677">
    <property type="term" value="F:DNA binding"/>
    <property type="evidence" value="ECO:0007669"/>
    <property type="project" value="TreeGrafter"/>
</dbReference>
<dbReference type="InterPro" id="IPR007019">
    <property type="entry name" value="SURF6"/>
</dbReference>
<dbReference type="InterPro" id="IPR029190">
    <property type="entry name" value="Rrp14/SURF6_C"/>
</dbReference>
<evidence type="ECO:0000256" key="1">
    <source>
        <dbReference type="ARBA" id="ARBA00004123"/>
    </source>
</evidence>
<reference evidence="7" key="2">
    <citation type="submission" date="2020-11" db="EMBL/GenBank/DDBJ databases">
        <authorList>
            <consortium name="DOE Joint Genome Institute"/>
            <person name="Kuo A."/>
            <person name="Miyauchi S."/>
            <person name="Kiss E."/>
            <person name="Drula E."/>
            <person name="Kohler A."/>
            <person name="Sanchez-Garcia M."/>
            <person name="Andreopoulos B."/>
            <person name="Barry K.W."/>
            <person name="Bonito G."/>
            <person name="Buee M."/>
            <person name="Carver A."/>
            <person name="Chen C."/>
            <person name="Cichocki N."/>
            <person name="Clum A."/>
            <person name="Culley D."/>
            <person name="Crous P.W."/>
            <person name="Fauchery L."/>
            <person name="Girlanda M."/>
            <person name="Hayes R."/>
            <person name="Keri Z."/>
            <person name="Labutti K."/>
            <person name="Lipzen A."/>
            <person name="Lombard V."/>
            <person name="Magnuson J."/>
            <person name="Maillard F."/>
            <person name="Morin E."/>
            <person name="Murat C."/>
            <person name="Nolan M."/>
            <person name="Ohm R."/>
            <person name="Pangilinan J."/>
            <person name="Pereira M."/>
            <person name="Perotto S."/>
            <person name="Peter M."/>
            <person name="Riley R."/>
            <person name="Sitrit Y."/>
            <person name="Stielow B."/>
            <person name="Szollosi G."/>
            <person name="Zifcakova L."/>
            <person name="Stursova M."/>
            <person name="Spatafora J.W."/>
            <person name="Tedersoo L."/>
            <person name="Vaario L.-M."/>
            <person name="Yamada A."/>
            <person name="Yan M."/>
            <person name="Wang P."/>
            <person name="Xu J."/>
            <person name="Bruns T."/>
            <person name="Baldrian P."/>
            <person name="Vilgalys R."/>
            <person name="Henrissat B."/>
            <person name="Grigoriev I.V."/>
            <person name="Hibbett D."/>
            <person name="Nagy L.G."/>
            <person name="Martin F.M."/>
        </authorList>
    </citation>
    <scope>NUCLEOTIDE SEQUENCE</scope>
    <source>
        <strain evidence="7">UH-Tt-Lm1</strain>
    </source>
</reference>
<feature type="region of interest" description="Disordered" evidence="4">
    <location>
        <begin position="50"/>
        <end position="81"/>
    </location>
</feature>
<evidence type="ECO:0000259" key="6">
    <source>
        <dbReference type="Pfam" id="PF15459"/>
    </source>
</evidence>
<accession>A0A9P6HCT3</accession>
<evidence type="ECO:0000256" key="3">
    <source>
        <dbReference type="ARBA" id="ARBA00023242"/>
    </source>
</evidence>
<name>A0A9P6HCT3_9AGAM</name>
<evidence type="ECO:0000259" key="5">
    <source>
        <dbReference type="Pfam" id="PF04935"/>
    </source>
</evidence>
<evidence type="ECO:0000256" key="2">
    <source>
        <dbReference type="ARBA" id="ARBA00005904"/>
    </source>
</evidence>
<proteinExistence type="inferred from homology"/>
<dbReference type="InterPro" id="IPR029188">
    <property type="entry name" value="Rrp14_N"/>
</dbReference>
<feature type="compositionally biased region" description="Basic and acidic residues" evidence="4">
    <location>
        <begin position="230"/>
        <end position="267"/>
    </location>
</feature>
<dbReference type="GO" id="GO:0042274">
    <property type="term" value="P:ribosomal small subunit biogenesis"/>
    <property type="evidence" value="ECO:0007669"/>
    <property type="project" value="TreeGrafter"/>
</dbReference>
<dbReference type="PANTHER" id="PTHR14369">
    <property type="entry name" value="SURFEIT LOCUS PROTEIN 6"/>
    <property type="match status" value="1"/>
</dbReference>
<protein>
    <submittedName>
        <fullName evidence="7">Surfeit locus protein 6-domain-containing protein</fullName>
    </submittedName>
</protein>
<keyword evidence="3" id="KW-0539">Nucleus</keyword>
<comment type="similarity">
    <text evidence="2">Belongs to the SURF6 family.</text>
</comment>
<dbReference type="Proteomes" id="UP000736335">
    <property type="component" value="Unassembled WGS sequence"/>
</dbReference>
<feature type="region of interest" description="Disordered" evidence="4">
    <location>
        <begin position="112"/>
        <end position="186"/>
    </location>
</feature>
<dbReference type="Pfam" id="PF04935">
    <property type="entry name" value="SURF6"/>
    <property type="match status" value="1"/>
</dbReference>
<dbReference type="GO" id="GO:0003723">
    <property type="term" value="F:RNA binding"/>
    <property type="evidence" value="ECO:0007669"/>
    <property type="project" value="TreeGrafter"/>
</dbReference>
<comment type="subcellular location">
    <subcellularLocation>
        <location evidence="1">Nucleus</location>
    </subcellularLocation>
</comment>
<dbReference type="OrthoDB" id="444809at2759"/>
<evidence type="ECO:0000256" key="4">
    <source>
        <dbReference type="SAM" id="MobiDB-lite"/>
    </source>
</evidence>
<keyword evidence="8" id="KW-1185">Reference proteome</keyword>
<dbReference type="AlphaFoldDB" id="A0A9P6HCT3"/>
<feature type="compositionally biased region" description="Basic and acidic residues" evidence="4">
    <location>
        <begin position="123"/>
        <end position="169"/>
    </location>
</feature>
<gene>
    <name evidence="7" type="ORF">BJ322DRAFT_1073803</name>
</gene>
<dbReference type="GO" id="GO:0042273">
    <property type="term" value="P:ribosomal large subunit biogenesis"/>
    <property type="evidence" value="ECO:0007669"/>
    <property type="project" value="TreeGrafter"/>
</dbReference>
<feature type="domain" description="Ribosomal RNA-processing protein 14 N-terminal" evidence="6">
    <location>
        <begin position="10"/>
        <end position="65"/>
    </location>
</feature>
<feature type="region of interest" description="Disordered" evidence="4">
    <location>
        <begin position="230"/>
        <end position="338"/>
    </location>
</feature>
<comment type="caution">
    <text evidence="7">The sequence shown here is derived from an EMBL/GenBank/DDBJ whole genome shotgun (WGS) entry which is preliminary data.</text>
</comment>
<reference evidence="7" key="1">
    <citation type="journal article" date="2020" name="Nat. Commun.">
        <title>Large-scale genome sequencing of mycorrhizal fungi provides insights into the early evolution of symbiotic traits.</title>
        <authorList>
            <person name="Miyauchi S."/>
            <person name="Kiss E."/>
            <person name="Kuo A."/>
            <person name="Drula E."/>
            <person name="Kohler A."/>
            <person name="Sanchez-Garcia M."/>
            <person name="Morin E."/>
            <person name="Andreopoulos B."/>
            <person name="Barry K.W."/>
            <person name="Bonito G."/>
            <person name="Buee M."/>
            <person name="Carver A."/>
            <person name="Chen C."/>
            <person name="Cichocki N."/>
            <person name="Clum A."/>
            <person name="Culley D."/>
            <person name="Crous P.W."/>
            <person name="Fauchery L."/>
            <person name="Girlanda M."/>
            <person name="Hayes R.D."/>
            <person name="Keri Z."/>
            <person name="LaButti K."/>
            <person name="Lipzen A."/>
            <person name="Lombard V."/>
            <person name="Magnuson J."/>
            <person name="Maillard F."/>
            <person name="Murat C."/>
            <person name="Nolan M."/>
            <person name="Ohm R.A."/>
            <person name="Pangilinan J."/>
            <person name="Pereira M.F."/>
            <person name="Perotto S."/>
            <person name="Peter M."/>
            <person name="Pfister S."/>
            <person name="Riley R."/>
            <person name="Sitrit Y."/>
            <person name="Stielow J.B."/>
            <person name="Szollosi G."/>
            <person name="Zifcakova L."/>
            <person name="Stursova M."/>
            <person name="Spatafora J.W."/>
            <person name="Tedersoo L."/>
            <person name="Vaario L.M."/>
            <person name="Yamada A."/>
            <person name="Yan M."/>
            <person name="Wang P."/>
            <person name="Xu J."/>
            <person name="Bruns T."/>
            <person name="Baldrian P."/>
            <person name="Vilgalys R."/>
            <person name="Dunand C."/>
            <person name="Henrissat B."/>
            <person name="Grigoriev I.V."/>
            <person name="Hibbett D."/>
            <person name="Nagy L.G."/>
            <person name="Martin F.M."/>
        </authorList>
    </citation>
    <scope>NUCLEOTIDE SEQUENCE</scope>
    <source>
        <strain evidence="7">UH-Tt-Lm1</strain>
    </source>
</reference>
<dbReference type="EMBL" id="WIUZ02000011">
    <property type="protein sequence ID" value="KAF9782982.1"/>
    <property type="molecule type" value="Genomic_DNA"/>
</dbReference>
<evidence type="ECO:0000313" key="8">
    <source>
        <dbReference type="Proteomes" id="UP000736335"/>
    </source>
</evidence>
<organism evidence="7 8">
    <name type="scientific">Thelephora terrestris</name>
    <dbReference type="NCBI Taxonomy" id="56493"/>
    <lineage>
        <taxon>Eukaryota</taxon>
        <taxon>Fungi</taxon>
        <taxon>Dikarya</taxon>
        <taxon>Basidiomycota</taxon>
        <taxon>Agaricomycotina</taxon>
        <taxon>Agaricomycetes</taxon>
        <taxon>Thelephorales</taxon>
        <taxon>Thelephoraceae</taxon>
        <taxon>Thelephora</taxon>
    </lineage>
</organism>
<dbReference type="GO" id="GO:0005730">
    <property type="term" value="C:nucleolus"/>
    <property type="evidence" value="ECO:0007669"/>
    <property type="project" value="TreeGrafter"/>
</dbReference>
<evidence type="ECO:0000313" key="7">
    <source>
        <dbReference type="EMBL" id="KAF9782982.1"/>
    </source>
</evidence>
<feature type="domain" description="Ribosomal RNA-processing protein 14/surfeit locus protein 6 C-terminal" evidence="5">
    <location>
        <begin position="126"/>
        <end position="318"/>
    </location>
</feature>
<feature type="compositionally biased region" description="Basic and acidic residues" evidence="4">
    <location>
        <begin position="50"/>
        <end position="73"/>
    </location>
</feature>
<dbReference type="Pfam" id="PF15459">
    <property type="entry name" value="RRP14"/>
    <property type="match status" value="1"/>
</dbReference>
<sequence>MISSTELLESLEQYNTTFETLLGLIPAKYYVPRDEENVSGSKYHKHVKVSKEVTKNARRAKLDPDTHKPKPQEEDADGETMDVDRADTEITPMSSVQGIQALRSKLHARMDQLRRNRVGSQPETKDELLEERRKQRGLMRDRRRKETKEKIRLEKEAKEKKDGKGDKKGTQHKVSAPPKNQLLVPEPVTAVTNVSFSAVAGPSSSKKSKNLATASNPSLALGQLAAHKEKLAALPDEKRKAAEEHEKWEKAEARMEGVKVKDDEARLKKAAKKKEKEKQKSQKRWHERKEQTAASLAARQKKRTDNIAMKAERRKGKSRPGFEGKSFGGKGKSKPKNK</sequence>